<sequence length="100" mass="11635">MSGHIIDMVNRIRQNKIPQRKKFQGDNRSMLYIEPSEVNYDFAQPTPDELQKIKLTIRQEALQNKKNSLFLLAACIVVIALLMTLFLLNYDFPFATLGKY</sequence>
<proteinExistence type="predicted"/>
<gene>
    <name evidence="2" type="ORF">D1013_03165</name>
</gene>
<dbReference type="AlphaFoldDB" id="A0A3G2L2K0"/>
<evidence type="ECO:0000313" key="3">
    <source>
        <dbReference type="Proteomes" id="UP000276309"/>
    </source>
</evidence>
<protein>
    <submittedName>
        <fullName evidence="2">Uncharacterized protein</fullName>
    </submittedName>
</protein>
<evidence type="ECO:0000256" key="1">
    <source>
        <dbReference type="SAM" id="Phobius"/>
    </source>
</evidence>
<keyword evidence="1" id="KW-0812">Transmembrane</keyword>
<reference evidence="2 3" key="1">
    <citation type="submission" date="2018-08" db="EMBL/GenBank/DDBJ databases">
        <title>The reduced genetic potential of extracellular carbohydrate catabolism in Euzebyella marina RN62, a Flavobacteriia bacterium isolated from the hadal water.</title>
        <authorList>
            <person name="Xue C."/>
        </authorList>
    </citation>
    <scope>NUCLEOTIDE SEQUENCE [LARGE SCALE GENOMIC DNA]</scope>
    <source>
        <strain evidence="2 3">RN62</strain>
    </source>
</reference>
<organism evidence="2 3">
    <name type="scientific">Euzebyella marina</name>
    <dbReference type="NCBI Taxonomy" id="1761453"/>
    <lineage>
        <taxon>Bacteria</taxon>
        <taxon>Pseudomonadati</taxon>
        <taxon>Bacteroidota</taxon>
        <taxon>Flavobacteriia</taxon>
        <taxon>Flavobacteriales</taxon>
        <taxon>Flavobacteriaceae</taxon>
        <taxon>Euzebyella</taxon>
    </lineage>
</organism>
<keyword evidence="3" id="KW-1185">Reference proteome</keyword>
<accession>A0A3G2L2K0</accession>
<evidence type="ECO:0000313" key="2">
    <source>
        <dbReference type="EMBL" id="AYN66451.1"/>
    </source>
</evidence>
<name>A0A3G2L2K0_9FLAO</name>
<dbReference type="OrthoDB" id="1452733at2"/>
<dbReference type="Proteomes" id="UP000276309">
    <property type="component" value="Chromosome"/>
</dbReference>
<dbReference type="EMBL" id="CP032050">
    <property type="protein sequence ID" value="AYN66451.1"/>
    <property type="molecule type" value="Genomic_DNA"/>
</dbReference>
<feature type="transmembrane region" description="Helical" evidence="1">
    <location>
        <begin position="69"/>
        <end position="90"/>
    </location>
</feature>
<dbReference type="RefSeq" id="WP_121847503.1">
    <property type="nucleotide sequence ID" value="NZ_CP032050.1"/>
</dbReference>
<keyword evidence="1" id="KW-1133">Transmembrane helix</keyword>
<dbReference type="KEGG" id="emar:D1013_03165"/>
<keyword evidence="1" id="KW-0472">Membrane</keyword>